<dbReference type="Proteomes" id="UP000054018">
    <property type="component" value="Unassembled WGS sequence"/>
</dbReference>
<reference evidence="2" key="2">
    <citation type="submission" date="2015-01" db="EMBL/GenBank/DDBJ databases">
        <title>Evolutionary Origins and Diversification of the Mycorrhizal Mutualists.</title>
        <authorList>
            <consortium name="DOE Joint Genome Institute"/>
            <consortium name="Mycorrhizal Genomics Consortium"/>
            <person name="Kohler A."/>
            <person name="Kuo A."/>
            <person name="Nagy L.G."/>
            <person name="Floudas D."/>
            <person name="Copeland A."/>
            <person name="Barry K.W."/>
            <person name="Cichocki N."/>
            <person name="Veneault-Fourrey C."/>
            <person name="LaButti K."/>
            <person name="Lindquist E.A."/>
            <person name="Lipzen A."/>
            <person name="Lundell T."/>
            <person name="Morin E."/>
            <person name="Murat C."/>
            <person name="Riley R."/>
            <person name="Ohm R."/>
            <person name="Sun H."/>
            <person name="Tunlid A."/>
            <person name="Henrissat B."/>
            <person name="Grigoriev I.V."/>
            <person name="Hibbett D.S."/>
            <person name="Martin F."/>
        </authorList>
    </citation>
    <scope>NUCLEOTIDE SEQUENCE [LARGE SCALE GENOMIC DNA]</scope>
    <source>
        <strain evidence="2">441</strain>
    </source>
</reference>
<dbReference type="AlphaFoldDB" id="A0A0C9Y3M8"/>
<dbReference type="OrthoDB" id="1523883at2759"/>
<accession>A0A0C9Y3M8</accession>
<dbReference type="STRING" id="765257.A0A0C9Y3M8"/>
<evidence type="ECO:0000313" key="2">
    <source>
        <dbReference type="Proteomes" id="UP000054018"/>
    </source>
</evidence>
<feature type="non-terminal residue" evidence="1">
    <location>
        <position position="140"/>
    </location>
</feature>
<organism evidence="1 2">
    <name type="scientific">Pisolithus microcarpus 441</name>
    <dbReference type="NCBI Taxonomy" id="765257"/>
    <lineage>
        <taxon>Eukaryota</taxon>
        <taxon>Fungi</taxon>
        <taxon>Dikarya</taxon>
        <taxon>Basidiomycota</taxon>
        <taxon>Agaricomycotina</taxon>
        <taxon>Agaricomycetes</taxon>
        <taxon>Agaricomycetidae</taxon>
        <taxon>Boletales</taxon>
        <taxon>Sclerodermatineae</taxon>
        <taxon>Pisolithaceae</taxon>
        <taxon>Pisolithus</taxon>
    </lineage>
</organism>
<gene>
    <name evidence="1" type="ORF">PISMIDRAFT_40183</name>
</gene>
<evidence type="ECO:0000313" key="1">
    <source>
        <dbReference type="EMBL" id="KIK11706.1"/>
    </source>
</evidence>
<sequence length="140" mass="16174">PVICSAATLTHAISDYQCLIPWLRMNDPRHIPSRVIPWFDRWFMLKTRGELTLVVLTIVGGYIACRSTSGWPRLMYLYGTLFASCHLIIAPDIGRCVRKIVDNQMDTRGPLRLFLRRHTFRILAVDIPAFLCFLEAFRHA</sequence>
<protein>
    <submittedName>
        <fullName evidence="1">Uncharacterized protein</fullName>
    </submittedName>
</protein>
<feature type="non-terminal residue" evidence="1">
    <location>
        <position position="1"/>
    </location>
</feature>
<dbReference type="EMBL" id="KN834169">
    <property type="protein sequence ID" value="KIK11706.1"/>
    <property type="molecule type" value="Genomic_DNA"/>
</dbReference>
<reference evidence="1 2" key="1">
    <citation type="submission" date="2014-04" db="EMBL/GenBank/DDBJ databases">
        <authorList>
            <consortium name="DOE Joint Genome Institute"/>
            <person name="Kuo A."/>
            <person name="Kohler A."/>
            <person name="Costa M.D."/>
            <person name="Nagy L.G."/>
            <person name="Floudas D."/>
            <person name="Copeland A."/>
            <person name="Barry K.W."/>
            <person name="Cichocki N."/>
            <person name="Veneault-Fourrey C."/>
            <person name="LaButti K."/>
            <person name="Lindquist E.A."/>
            <person name="Lipzen A."/>
            <person name="Lundell T."/>
            <person name="Morin E."/>
            <person name="Murat C."/>
            <person name="Sun H."/>
            <person name="Tunlid A."/>
            <person name="Henrissat B."/>
            <person name="Grigoriev I.V."/>
            <person name="Hibbett D.S."/>
            <person name="Martin F."/>
            <person name="Nordberg H.P."/>
            <person name="Cantor M.N."/>
            <person name="Hua S.X."/>
        </authorList>
    </citation>
    <scope>NUCLEOTIDE SEQUENCE [LARGE SCALE GENOMIC DNA]</scope>
    <source>
        <strain evidence="1 2">441</strain>
    </source>
</reference>
<name>A0A0C9Y3M8_9AGAM</name>
<proteinExistence type="predicted"/>
<dbReference type="HOGENOM" id="CLU_092535_2_0_1"/>
<keyword evidence="2" id="KW-1185">Reference proteome</keyword>